<dbReference type="AlphaFoldDB" id="A0AA48KBH4"/>
<dbReference type="SUPFAM" id="SSF53335">
    <property type="entry name" value="S-adenosyl-L-methionine-dependent methyltransferases"/>
    <property type="match status" value="1"/>
</dbReference>
<dbReference type="InterPro" id="IPR050508">
    <property type="entry name" value="Methyltransf_Superfamily"/>
</dbReference>
<dbReference type="KEGG" id="msil:METEAL_35060"/>
<dbReference type="EMBL" id="AP027080">
    <property type="protein sequence ID" value="BDU74332.1"/>
    <property type="molecule type" value="Genomic_DNA"/>
</dbReference>
<evidence type="ECO:0000313" key="3">
    <source>
        <dbReference type="Proteomes" id="UP001238179"/>
    </source>
</evidence>
<organism evidence="2 3">
    <name type="scientific">Mesoterricola silvestris</name>
    <dbReference type="NCBI Taxonomy" id="2927979"/>
    <lineage>
        <taxon>Bacteria</taxon>
        <taxon>Pseudomonadati</taxon>
        <taxon>Acidobacteriota</taxon>
        <taxon>Holophagae</taxon>
        <taxon>Holophagales</taxon>
        <taxon>Holophagaceae</taxon>
        <taxon>Mesoterricola</taxon>
    </lineage>
</organism>
<dbReference type="PANTHER" id="PTHR42912">
    <property type="entry name" value="METHYLTRANSFERASE"/>
    <property type="match status" value="1"/>
</dbReference>
<evidence type="ECO:0000313" key="2">
    <source>
        <dbReference type="EMBL" id="BDU74332.1"/>
    </source>
</evidence>
<feature type="domain" description="Methyltransferase type 11" evidence="1">
    <location>
        <begin position="42"/>
        <end position="133"/>
    </location>
</feature>
<evidence type="ECO:0000259" key="1">
    <source>
        <dbReference type="Pfam" id="PF08241"/>
    </source>
</evidence>
<sequence length="241" mass="26373">MFANAYDDAVRAAAYARLTFPGTYHLAFRDLPDLLGAPGRALDFGCGAGRSTRFLKELGFQAEGVDLSEAMLAEARVRDPEGRYLRVPDGDLSPLAGRRYDRILSAFTFDNVTCKGALLRQLADLLEPGGRLLNLVSSEELYRLEWASFSTAAFPGNRAPAEGDRVYTVMKDVPDARPVTDIFCPERAYLALYGAAGLVRVQAHRPLGRPEEPFAWINETRVAPWRIDVLARAGAPGSPLG</sequence>
<name>A0AA48KBH4_9BACT</name>
<dbReference type="GO" id="GO:0008168">
    <property type="term" value="F:methyltransferase activity"/>
    <property type="evidence" value="ECO:0007669"/>
    <property type="project" value="TreeGrafter"/>
</dbReference>
<dbReference type="InterPro" id="IPR013216">
    <property type="entry name" value="Methyltransf_11"/>
</dbReference>
<gene>
    <name evidence="2" type="ORF">METEAL_35060</name>
</gene>
<protein>
    <recommendedName>
        <fullName evidence="1">Methyltransferase type 11 domain-containing protein</fullName>
    </recommendedName>
</protein>
<dbReference type="CDD" id="cd02440">
    <property type="entry name" value="AdoMet_MTases"/>
    <property type="match status" value="1"/>
</dbReference>
<proteinExistence type="predicted"/>
<dbReference type="RefSeq" id="WP_316413008.1">
    <property type="nucleotide sequence ID" value="NZ_AP027080.1"/>
</dbReference>
<dbReference type="PANTHER" id="PTHR42912:SF80">
    <property type="entry name" value="METHYLTRANSFERASE DOMAIN-CONTAINING PROTEIN"/>
    <property type="match status" value="1"/>
</dbReference>
<reference evidence="3" key="1">
    <citation type="journal article" date="2023" name="Int. J. Syst. Evol. Microbiol.">
        <title>Mesoterricola silvestris gen. nov., sp. nov., Mesoterricola sediminis sp. nov., Geothrix oryzae sp. nov., Geothrix edaphica sp. nov., Geothrix rubra sp. nov., and Geothrix limicola sp. nov., six novel members of Acidobacteriota isolated from soils.</title>
        <authorList>
            <person name="Itoh H."/>
            <person name="Sugisawa Y."/>
            <person name="Mise K."/>
            <person name="Xu Z."/>
            <person name="Kuniyasu M."/>
            <person name="Ushijima N."/>
            <person name="Kawano K."/>
            <person name="Kobayashi E."/>
            <person name="Shiratori Y."/>
            <person name="Masuda Y."/>
            <person name="Senoo K."/>
        </authorList>
    </citation>
    <scope>NUCLEOTIDE SEQUENCE [LARGE SCALE GENOMIC DNA]</scope>
    <source>
        <strain evidence="3">W79</strain>
    </source>
</reference>
<accession>A0AA48KBH4</accession>
<keyword evidence="3" id="KW-1185">Reference proteome</keyword>
<dbReference type="Proteomes" id="UP001238179">
    <property type="component" value="Chromosome"/>
</dbReference>
<dbReference type="Gene3D" id="3.40.50.150">
    <property type="entry name" value="Vaccinia Virus protein VP39"/>
    <property type="match status" value="1"/>
</dbReference>
<dbReference type="Pfam" id="PF08241">
    <property type="entry name" value="Methyltransf_11"/>
    <property type="match status" value="1"/>
</dbReference>
<dbReference type="InterPro" id="IPR029063">
    <property type="entry name" value="SAM-dependent_MTases_sf"/>
</dbReference>